<organism evidence="4 5">
    <name type="scientific">Pseudoalteromonas rubra</name>
    <dbReference type="NCBI Taxonomy" id="43658"/>
    <lineage>
        <taxon>Bacteria</taxon>
        <taxon>Pseudomonadati</taxon>
        <taxon>Pseudomonadota</taxon>
        <taxon>Gammaproteobacteria</taxon>
        <taxon>Alteromonadales</taxon>
        <taxon>Pseudoalteromonadaceae</taxon>
        <taxon>Pseudoalteromonas</taxon>
    </lineage>
</organism>
<dbReference type="AlphaFoldDB" id="A0A5S3WMZ3"/>
<dbReference type="PROSITE" id="PS51257">
    <property type="entry name" value="PROKAR_LIPOPROTEIN"/>
    <property type="match status" value="1"/>
</dbReference>
<comment type="caution">
    <text evidence="4">The sequence shown here is derived from an EMBL/GenBank/DDBJ whole genome shotgun (WGS) entry which is preliminary data.</text>
</comment>
<evidence type="ECO:0000313" key="5">
    <source>
        <dbReference type="Proteomes" id="UP000310249"/>
    </source>
</evidence>
<keyword evidence="2" id="KW-0175">Coiled coil</keyword>
<name>A0A5S3WMZ3_9GAMM</name>
<proteinExistence type="inferred from homology"/>
<protein>
    <submittedName>
        <fullName evidence="4">Efflux RND transporter periplasmic adaptor subunit</fullName>
    </submittedName>
</protein>
<sequence length="390" mass="42978">MDTNKNKSSFHQLKRRYAALIAVLIAGGSACAALLTLASPAKDTQPQDVQLPLVSSTPLLAIDHQTTLSLSGILKPAEQTEVAFELPGKIAWLNEAFIEGGIINKGDILARLDPFDYQTQLLNKQAELALAQAHLSEQIALADVAKKEWAHSPHVTELALRKPQVASARAQLKAAEAQLAQAEKDLARTQYYAPYDSLVIQRDTGLGQVISAGQALGRLVNLSYAELHVPVAQFERPFLPVLPAPNVQITAENVHRTGTLVRHTGQLSDTTRMAYYVIRIDDPYALHSSMPAVYFGQFLQAQVAGITLKNVLRVPQEWIKNDTLWLTSPQQRLVQYSANILRREHNYVVLSAPPLSDHQVVTHLPDYPQTGMQVRNKLAHTQLAAKGEKQ</sequence>
<dbReference type="PANTHER" id="PTHR30469">
    <property type="entry name" value="MULTIDRUG RESISTANCE PROTEIN MDTA"/>
    <property type="match status" value="1"/>
</dbReference>
<evidence type="ECO:0000313" key="4">
    <source>
        <dbReference type="EMBL" id="TMP28538.1"/>
    </source>
</evidence>
<evidence type="ECO:0000256" key="1">
    <source>
        <dbReference type="ARBA" id="ARBA00009477"/>
    </source>
</evidence>
<feature type="chain" id="PRO_5024356930" evidence="3">
    <location>
        <begin position="33"/>
        <end position="390"/>
    </location>
</feature>
<dbReference type="RefSeq" id="WP_138552385.1">
    <property type="nucleotide sequence ID" value="NZ_PNCH01000036.1"/>
</dbReference>
<dbReference type="NCBIfam" id="TIGR01730">
    <property type="entry name" value="RND_mfp"/>
    <property type="match status" value="1"/>
</dbReference>
<dbReference type="GO" id="GO:0015562">
    <property type="term" value="F:efflux transmembrane transporter activity"/>
    <property type="evidence" value="ECO:0007669"/>
    <property type="project" value="TreeGrafter"/>
</dbReference>
<evidence type="ECO:0000256" key="3">
    <source>
        <dbReference type="SAM" id="SignalP"/>
    </source>
</evidence>
<dbReference type="GO" id="GO:1990281">
    <property type="term" value="C:efflux pump complex"/>
    <property type="evidence" value="ECO:0007669"/>
    <property type="project" value="TreeGrafter"/>
</dbReference>
<dbReference type="Proteomes" id="UP000310249">
    <property type="component" value="Unassembled WGS sequence"/>
</dbReference>
<dbReference type="OrthoDB" id="5730196at2"/>
<reference evidence="4 5" key="1">
    <citation type="submission" date="2018-01" db="EMBL/GenBank/DDBJ databases">
        <authorList>
            <person name="Paulsen S."/>
            <person name="Gram L.K."/>
        </authorList>
    </citation>
    <scope>NUCLEOTIDE SEQUENCE [LARGE SCALE GENOMIC DNA]</scope>
    <source>
        <strain evidence="4 5">S2676</strain>
    </source>
</reference>
<feature type="coiled-coil region" evidence="2">
    <location>
        <begin position="165"/>
        <end position="192"/>
    </location>
</feature>
<accession>A0A5S3WMZ3</accession>
<dbReference type="InterPro" id="IPR006143">
    <property type="entry name" value="RND_pump_MFP"/>
</dbReference>
<reference evidence="5" key="2">
    <citation type="submission" date="2019-06" db="EMBL/GenBank/DDBJ databases">
        <title>Co-occurence of chitin degradation, pigmentation and bioactivity in marine Pseudoalteromonas.</title>
        <authorList>
            <person name="Sonnenschein E.C."/>
            <person name="Bech P.K."/>
        </authorList>
    </citation>
    <scope>NUCLEOTIDE SEQUENCE [LARGE SCALE GENOMIC DNA]</scope>
    <source>
        <strain evidence="5">S2676</strain>
    </source>
</reference>
<dbReference type="EMBL" id="PNCI01000024">
    <property type="protein sequence ID" value="TMP28538.1"/>
    <property type="molecule type" value="Genomic_DNA"/>
</dbReference>
<dbReference type="Gene3D" id="2.40.50.100">
    <property type="match status" value="1"/>
</dbReference>
<evidence type="ECO:0000256" key="2">
    <source>
        <dbReference type="SAM" id="Coils"/>
    </source>
</evidence>
<comment type="similarity">
    <text evidence="1">Belongs to the membrane fusion protein (MFP) (TC 8.A.1) family.</text>
</comment>
<dbReference type="SUPFAM" id="SSF111369">
    <property type="entry name" value="HlyD-like secretion proteins"/>
    <property type="match status" value="1"/>
</dbReference>
<dbReference type="PANTHER" id="PTHR30469:SF12">
    <property type="entry name" value="MULTIDRUG RESISTANCE PROTEIN MDTA"/>
    <property type="match status" value="1"/>
</dbReference>
<dbReference type="Gene3D" id="1.10.287.470">
    <property type="entry name" value="Helix hairpin bin"/>
    <property type="match status" value="1"/>
</dbReference>
<feature type="signal peptide" evidence="3">
    <location>
        <begin position="1"/>
        <end position="32"/>
    </location>
</feature>
<dbReference type="Gene3D" id="2.40.30.170">
    <property type="match status" value="1"/>
</dbReference>
<gene>
    <name evidence="4" type="ORF">CWB99_11530</name>
</gene>
<keyword evidence="3" id="KW-0732">Signal</keyword>